<gene>
    <name evidence="10" type="ORF">CulFRC58_2201</name>
</gene>
<evidence type="ECO:0000259" key="9">
    <source>
        <dbReference type="Pfam" id="PF19407"/>
    </source>
</evidence>
<organism evidence="10 11">
    <name type="scientific">Corynebacterium ulcerans FRC58</name>
    <dbReference type="NCBI Taxonomy" id="1408268"/>
    <lineage>
        <taxon>Bacteria</taxon>
        <taxon>Bacillati</taxon>
        <taxon>Actinomycetota</taxon>
        <taxon>Actinomycetes</taxon>
        <taxon>Mycobacteriales</taxon>
        <taxon>Corynebacteriaceae</taxon>
        <taxon>Corynebacterium</taxon>
    </lineage>
</organism>
<sequence length="1127" mass="121598">MSTSRFLSAGDGRAMGRYRIFLIAIVASLVAAMCVVVQPVHAQDSCSGGNYFNLRWKDGSPGVKEGVYSGRSEHAQVEFDWKVSKEAKEGDKFSIKLPDQLVTVNTGELKLEDGNGEVVAISNISGNAKEVEFTLTEFVDKRFDVEGKAHFSVEWDRGGKSDLPVKGFGRSGSPGKLNFTGCGYGSLDGLYLPDGPEGITHDNGKNGQYLGPTKIDGKTYYLFAWTIFVGSKTGTSEFSVTDTPPDYHKFACDSKYAEGNWSPIVLSARIENGDTQPNVIRTGNKAEHSGTHNLILSEKAKKIQWDNVRHLGSYGFDVSCQDKSLNVRYPYGVDPQTGPRITLTTYTDEKPIPGSRVINKASINGEDVEAGVVIPDAGGWAEGKLGGFTFRKQVKGLDSEPEKIFEFEWNCHHKDDPEKETGKGNKTLKTGESHHVSDQDKGTICRLKETNADIEGYERITKWTVNGKPQEGESIEVEASASNEQAAIIEVTNTYTKKEEKPKDGSFNIVKKVEGLDRGTETNTYLFDYKCVLGEKEIKSEKSIAIKGAGTYKVEGIPAGATCSVTENEESAQVADYTVEINDKNTVIIQADKTVDLEVTNKYTTSLGKFRVTKKVDGLPESHKDVAYDFTYTCVKDSDVKSGKFTITGTGEETIDKIPAGYFCSVEEDEEKAAVKGYSLVTNISGPVTIAAGQTQEITVNNVYSQNKGSFSITKELQDPDNVAAGKKFSFDYVCENKDLGFKTNGTVGPIGAGEKATVKDIPEGSICTIKEQDAQVGDSDLKVSGLDESIIVGNGEKNVKVTNAYSAWRAKITLSKEITGSTSKALMEKPFKVNYVCELGSWKKDGTVAVTAKTPTVIQDLRSGAECVFTENTEGLDVGGAHFNPAGSTTTVTVKVGGKGTNASAKLVNDYKELGKVSLTKVIGGLSADAWGSSGQNPREFDVEVTYKDATGVNKTQTLKISEGKNTELPALPVGTEIKVREVMPRNSALTTWSTPGYSSADGSAVVRDNGDGSATIIVPSDSFDKPALVKVRNTANIPWWWSLLILVPFVAPHLVPSDSGSSSSSTPTNAPQKPAAPITQKSAPVKEKPKKALAVTGASVYMMLALGVILTLAGLAFFVMRHRRD</sequence>
<evidence type="ECO:0000256" key="5">
    <source>
        <dbReference type="ARBA" id="ARBA00023088"/>
    </source>
</evidence>
<feature type="domain" description="DUF5979" evidence="9">
    <location>
        <begin position="918"/>
        <end position="1019"/>
    </location>
</feature>
<dbReference type="InterPro" id="IPR008966">
    <property type="entry name" value="Adhesion_dom_sf"/>
</dbReference>
<dbReference type="InterPro" id="IPR041171">
    <property type="entry name" value="SDR_Ig"/>
</dbReference>
<evidence type="ECO:0000256" key="3">
    <source>
        <dbReference type="ARBA" id="ARBA00022525"/>
    </source>
</evidence>
<dbReference type="SUPFAM" id="SSF49401">
    <property type="entry name" value="Bacterial adhesins"/>
    <property type="match status" value="1"/>
</dbReference>
<keyword evidence="2" id="KW-0134">Cell wall</keyword>
<feature type="domain" description="DUF5979" evidence="9">
    <location>
        <begin position="507"/>
        <end position="604"/>
    </location>
</feature>
<dbReference type="Gene3D" id="2.60.40.1280">
    <property type="match status" value="1"/>
</dbReference>
<feature type="domain" description="DUF5979" evidence="9">
    <location>
        <begin position="610"/>
        <end position="704"/>
    </location>
</feature>
<keyword evidence="7" id="KW-1133">Transmembrane helix</keyword>
<evidence type="ECO:0000256" key="2">
    <source>
        <dbReference type="ARBA" id="ARBA00022512"/>
    </source>
</evidence>
<name>A0ABM5U3G9_CORUL</name>
<accession>A0ABM5U3G9</accession>
<evidence type="ECO:0000256" key="4">
    <source>
        <dbReference type="ARBA" id="ARBA00022729"/>
    </source>
</evidence>
<feature type="domain" description="DUF5979" evidence="9">
    <location>
        <begin position="711"/>
        <end position="806"/>
    </location>
</feature>
<dbReference type="Pfam" id="PF19407">
    <property type="entry name" value="DUF5979"/>
    <property type="match status" value="6"/>
</dbReference>
<evidence type="ECO:0000256" key="6">
    <source>
        <dbReference type="SAM" id="MobiDB-lite"/>
    </source>
</evidence>
<evidence type="ECO:0000313" key="10">
    <source>
        <dbReference type="EMBL" id="AKN78055.1"/>
    </source>
</evidence>
<dbReference type="InterPro" id="IPR011252">
    <property type="entry name" value="Fibrogen-bd_dom1"/>
</dbReference>
<keyword evidence="11" id="KW-1185">Reference proteome</keyword>
<feature type="domain" description="SDR-like Ig" evidence="8">
    <location>
        <begin position="72"/>
        <end position="157"/>
    </location>
</feature>
<evidence type="ECO:0008006" key="12">
    <source>
        <dbReference type="Google" id="ProtNLM"/>
    </source>
</evidence>
<feature type="region of interest" description="Disordered" evidence="6">
    <location>
        <begin position="1059"/>
        <end position="1091"/>
    </location>
</feature>
<protein>
    <recommendedName>
        <fullName evidence="12">LPxTG domain-containing protein</fullName>
    </recommendedName>
</protein>
<dbReference type="Proteomes" id="UP000036185">
    <property type="component" value="Chromosome"/>
</dbReference>
<feature type="region of interest" description="Disordered" evidence="6">
    <location>
        <begin position="415"/>
        <end position="441"/>
    </location>
</feature>
<proteinExistence type="predicted"/>
<keyword evidence="3" id="KW-0964">Secreted</keyword>
<evidence type="ECO:0000259" key="8">
    <source>
        <dbReference type="Pfam" id="PF17961"/>
    </source>
</evidence>
<dbReference type="Pfam" id="PF17961">
    <property type="entry name" value="Big_8"/>
    <property type="match status" value="1"/>
</dbReference>
<keyword evidence="4" id="KW-0732">Signal</keyword>
<keyword evidence="7" id="KW-0812">Transmembrane</keyword>
<feature type="transmembrane region" description="Helical" evidence="7">
    <location>
        <begin position="1102"/>
        <end position="1122"/>
    </location>
</feature>
<keyword evidence="5" id="KW-0572">Peptidoglycan-anchor</keyword>
<dbReference type="InterPro" id="IPR046022">
    <property type="entry name" value="DUF5979"/>
</dbReference>
<feature type="domain" description="DUF5979" evidence="9">
    <location>
        <begin position="388"/>
        <end position="496"/>
    </location>
</feature>
<keyword evidence="7" id="KW-0472">Membrane</keyword>
<dbReference type="EMBL" id="CP011913">
    <property type="protein sequence ID" value="AKN78055.1"/>
    <property type="molecule type" value="Genomic_DNA"/>
</dbReference>
<evidence type="ECO:0000256" key="1">
    <source>
        <dbReference type="ARBA" id="ARBA00004168"/>
    </source>
</evidence>
<dbReference type="Gene3D" id="2.60.40.1140">
    <property type="entry name" value="Collagen-binding surface protein Cna, B-type domain"/>
    <property type="match status" value="3"/>
</dbReference>
<evidence type="ECO:0000256" key="7">
    <source>
        <dbReference type="SAM" id="Phobius"/>
    </source>
</evidence>
<feature type="domain" description="DUF5979" evidence="9">
    <location>
        <begin position="813"/>
        <end position="912"/>
    </location>
</feature>
<evidence type="ECO:0000313" key="11">
    <source>
        <dbReference type="Proteomes" id="UP000036185"/>
    </source>
</evidence>
<reference evidence="10 11" key="1">
    <citation type="journal article" date="2014" name="Int. J. Syst. Evol. Microbiol.">
        <title>Draft Genome Sequence of Corynebacterium ulcerans FRC58, Isolated from the Bronchitic Aspiration of a Patient in France.</title>
        <authorList>
            <person name="Silva Ado S."/>
            <person name="Barauna R.A."/>
            <person name="de Sa P.C."/>
            <person name="das Gracas D.A."/>
            <person name="Carneiro A.R."/>
            <person name="Thouvenin M."/>
            <person name="Azevedo V."/>
            <person name="Badell E."/>
            <person name="Guiso N."/>
            <person name="da Silva A.L."/>
            <person name="Ramos R.T."/>
        </authorList>
    </citation>
    <scope>NUCLEOTIDE SEQUENCE [LARGE SCALE GENOMIC DNA]</scope>
    <source>
        <strain evidence="10 11">FRC58</strain>
    </source>
</reference>
<comment type="subcellular location">
    <subcellularLocation>
        <location evidence="1">Secreted</location>
        <location evidence="1">Cell wall</location>
        <topology evidence="1">Peptidoglycan-anchor</topology>
    </subcellularLocation>
</comment>